<accession>A0A0F9MVS9</accession>
<comment type="caution">
    <text evidence="1">The sequence shown here is derived from an EMBL/GenBank/DDBJ whole genome shotgun (WGS) entry which is preliminary data.</text>
</comment>
<organism evidence="1">
    <name type="scientific">marine sediment metagenome</name>
    <dbReference type="NCBI Taxonomy" id="412755"/>
    <lineage>
        <taxon>unclassified sequences</taxon>
        <taxon>metagenomes</taxon>
        <taxon>ecological metagenomes</taxon>
    </lineage>
</organism>
<sequence length="26" mass="2888">VWGALKERVMMLKEAASSRRKGAKGK</sequence>
<feature type="non-terminal residue" evidence="1">
    <location>
        <position position="1"/>
    </location>
</feature>
<reference evidence="1" key="1">
    <citation type="journal article" date="2015" name="Nature">
        <title>Complex archaea that bridge the gap between prokaryotes and eukaryotes.</title>
        <authorList>
            <person name="Spang A."/>
            <person name="Saw J.H."/>
            <person name="Jorgensen S.L."/>
            <person name="Zaremba-Niedzwiedzka K."/>
            <person name="Martijn J."/>
            <person name="Lind A.E."/>
            <person name="van Eijk R."/>
            <person name="Schleper C."/>
            <person name="Guy L."/>
            <person name="Ettema T.J."/>
        </authorList>
    </citation>
    <scope>NUCLEOTIDE SEQUENCE</scope>
</reference>
<name>A0A0F9MVS9_9ZZZZ</name>
<gene>
    <name evidence="1" type="ORF">LCGC14_1411790</name>
</gene>
<evidence type="ECO:0000313" key="1">
    <source>
        <dbReference type="EMBL" id="KKM73307.1"/>
    </source>
</evidence>
<dbReference type="EMBL" id="LAZR01009321">
    <property type="protein sequence ID" value="KKM73307.1"/>
    <property type="molecule type" value="Genomic_DNA"/>
</dbReference>
<dbReference type="AlphaFoldDB" id="A0A0F9MVS9"/>
<proteinExistence type="predicted"/>
<protein>
    <submittedName>
        <fullName evidence="1">Uncharacterized protein</fullName>
    </submittedName>
</protein>